<dbReference type="PANTHER" id="PTHR20932">
    <property type="entry name" value="LYSM AND PUTATIVE PEPTIDOGLYCAN-BINDING DOMAIN-CONTAINING PROTEIN"/>
    <property type="match status" value="1"/>
</dbReference>
<proteinExistence type="predicted"/>
<dbReference type="Proteomes" id="UP000054018">
    <property type="component" value="Unassembled WGS sequence"/>
</dbReference>
<evidence type="ECO:0000256" key="1">
    <source>
        <dbReference type="SAM" id="MobiDB-lite"/>
    </source>
</evidence>
<reference evidence="4" key="2">
    <citation type="submission" date="2015-01" db="EMBL/GenBank/DDBJ databases">
        <title>Evolutionary Origins and Diversification of the Mycorrhizal Mutualists.</title>
        <authorList>
            <consortium name="DOE Joint Genome Institute"/>
            <consortium name="Mycorrhizal Genomics Consortium"/>
            <person name="Kohler A."/>
            <person name="Kuo A."/>
            <person name="Nagy L.G."/>
            <person name="Floudas D."/>
            <person name="Copeland A."/>
            <person name="Barry K.W."/>
            <person name="Cichocki N."/>
            <person name="Veneault-Fourrey C."/>
            <person name="LaButti K."/>
            <person name="Lindquist E.A."/>
            <person name="Lipzen A."/>
            <person name="Lundell T."/>
            <person name="Morin E."/>
            <person name="Murat C."/>
            <person name="Riley R."/>
            <person name="Ohm R."/>
            <person name="Sun H."/>
            <person name="Tunlid A."/>
            <person name="Henrissat B."/>
            <person name="Grigoriev I.V."/>
            <person name="Hibbett D.S."/>
            <person name="Martin F."/>
        </authorList>
    </citation>
    <scope>NUCLEOTIDE SEQUENCE [LARGE SCALE GENOMIC DNA]</scope>
    <source>
        <strain evidence="4">441</strain>
    </source>
</reference>
<dbReference type="SMART" id="SM00257">
    <property type="entry name" value="LysM"/>
    <property type="match status" value="1"/>
</dbReference>
<feature type="compositionally biased region" description="Polar residues" evidence="1">
    <location>
        <begin position="93"/>
        <end position="106"/>
    </location>
</feature>
<protein>
    <submittedName>
        <fullName evidence="3">Carbohydrate-binding module family 50 protein</fullName>
    </submittedName>
</protein>
<dbReference type="InterPro" id="IPR036779">
    <property type="entry name" value="LysM_dom_sf"/>
</dbReference>
<dbReference type="STRING" id="765257.A0A0C9Z6I6"/>
<reference evidence="3 4" key="1">
    <citation type="submission" date="2014-04" db="EMBL/GenBank/DDBJ databases">
        <authorList>
            <consortium name="DOE Joint Genome Institute"/>
            <person name="Kuo A."/>
            <person name="Kohler A."/>
            <person name="Costa M.D."/>
            <person name="Nagy L.G."/>
            <person name="Floudas D."/>
            <person name="Copeland A."/>
            <person name="Barry K.W."/>
            <person name="Cichocki N."/>
            <person name="Veneault-Fourrey C."/>
            <person name="LaButti K."/>
            <person name="Lindquist E.A."/>
            <person name="Lipzen A."/>
            <person name="Lundell T."/>
            <person name="Morin E."/>
            <person name="Murat C."/>
            <person name="Sun H."/>
            <person name="Tunlid A."/>
            <person name="Henrissat B."/>
            <person name="Grigoriev I.V."/>
            <person name="Hibbett D.S."/>
            <person name="Martin F."/>
            <person name="Nordberg H.P."/>
            <person name="Cantor M.N."/>
            <person name="Hua S.X."/>
        </authorList>
    </citation>
    <scope>NUCLEOTIDE SEQUENCE [LARGE SCALE GENOMIC DNA]</scope>
    <source>
        <strain evidence="3 4">441</strain>
    </source>
</reference>
<keyword evidence="4" id="KW-1185">Reference proteome</keyword>
<dbReference type="AlphaFoldDB" id="A0A0C9Z6I6"/>
<dbReference type="OrthoDB" id="2107166at2759"/>
<dbReference type="PROSITE" id="PS51782">
    <property type="entry name" value="LYSM"/>
    <property type="match status" value="1"/>
</dbReference>
<dbReference type="InterPro" id="IPR045030">
    <property type="entry name" value="LYSM1-4"/>
</dbReference>
<gene>
    <name evidence="3" type="ORF">PISMIDRAFT_677958</name>
</gene>
<dbReference type="HOGENOM" id="CLU_866323_0_0_1"/>
<evidence type="ECO:0000313" key="4">
    <source>
        <dbReference type="Proteomes" id="UP000054018"/>
    </source>
</evidence>
<dbReference type="SUPFAM" id="SSF54106">
    <property type="entry name" value="LysM domain"/>
    <property type="match status" value="1"/>
</dbReference>
<dbReference type="EMBL" id="KN833713">
    <property type="protein sequence ID" value="KIK24836.1"/>
    <property type="molecule type" value="Genomic_DNA"/>
</dbReference>
<feature type="region of interest" description="Disordered" evidence="1">
    <location>
        <begin position="82"/>
        <end position="106"/>
    </location>
</feature>
<sequence>MLPLGHARTREDDELSTVNSTVQPSSALHCDVSLIISHTQGPLHPLLRRSPSIPIDFETDQSTRHATGGETRPRLARILDHSPQDAEEDGSIASDTSHTGSASGEATTVVHKVSSTDSLPSVALRYGVSVAALRRANKLWPSDPIYLRTELKVPRADPTPTRCNPTSMQGADLPAPELSPRSSSDSYASTVAATVGDAFISLFPARASLDSLLSSRTSSSEVLELDDLVAMRASRAVPGARHVPSVTRDGYELSTLGAQPGRAPATTTLPPLPCVGTPGAISASEDAPLHHRVARRIDPSIFIPVRISQLEPEPAMELPTRRRG</sequence>
<evidence type="ECO:0000259" key="2">
    <source>
        <dbReference type="PROSITE" id="PS51782"/>
    </source>
</evidence>
<dbReference type="PANTHER" id="PTHR20932:SF8">
    <property type="entry name" value="LD22649P"/>
    <property type="match status" value="1"/>
</dbReference>
<dbReference type="CDD" id="cd00118">
    <property type="entry name" value="LysM"/>
    <property type="match status" value="1"/>
</dbReference>
<dbReference type="InterPro" id="IPR018392">
    <property type="entry name" value="LysM"/>
</dbReference>
<dbReference type="Pfam" id="PF01476">
    <property type="entry name" value="LysM"/>
    <property type="match status" value="1"/>
</dbReference>
<accession>A0A0C9Z6I6</accession>
<organism evidence="3 4">
    <name type="scientific">Pisolithus microcarpus 441</name>
    <dbReference type="NCBI Taxonomy" id="765257"/>
    <lineage>
        <taxon>Eukaryota</taxon>
        <taxon>Fungi</taxon>
        <taxon>Dikarya</taxon>
        <taxon>Basidiomycota</taxon>
        <taxon>Agaricomycotina</taxon>
        <taxon>Agaricomycetes</taxon>
        <taxon>Agaricomycetidae</taxon>
        <taxon>Boletales</taxon>
        <taxon>Sclerodermatineae</taxon>
        <taxon>Pisolithaceae</taxon>
        <taxon>Pisolithus</taxon>
    </lineage>
</organism>
<evidence type="ECO:0000313" key="3">
    <source>
        <dbReference type="EMBL" id="KIK24836.1"/>
    </source>
</evidence>
<feature type="domain" description="LysM" evidence="2">
    <location>
        <begin position="109"/>
        <end position="153"/>
    </location>
</feature>
<name>A0A0C9Z6I6_9AGAM</name>
<dbReference type="Gene3D" id="3.10.350.10">
    <property type="entry name" value="LysM domain"/>
    <property type="match status" value="1"/>
</dbReference>
<feature type="region of interest" description="Disordered" evidence="1">
    <location>
        <begin position="155"/>
        <end position="182"/>
    </location>
</feature>